<feature type="repeat" description="PPR" evidence="3">
    <location>
        <begin position="148"/>
        <end position="182"/>
    </location>
</feature>
<feature type="repeat" description="PPR" evidence="3">
    <location>
        <begin position="324"/>
        <end position="358"/>
    </location>
</feature>
<dbReference type="Proteomes" id="UP001140206">
    <property type="component" value="Chromosome 3"/>
</dbReference>
<feature type="repeat" description="PPR" evidence="3">
    <location>
        <begin position="464"/>
        <end position="499"/>
    </location>
</feature>
<dbReference type="NCBIfam" id="TIGR00756">
    <property type="entry name" value="PPR"/>
    <property type="match status" value="10"/>
</dbReference>
<evidence type="ECO:0000256" key="1">
    <source>
        <dbReference type="ARBA" id="ARBA00022737"/>
    </source>
</evidence>
<dbReference type="PANTHER" id="PTHR47931">
    <property type="entry name" value="OS01G0228400 PROTEIN"/>
    <property type="match status" value="1"/>
</dbReference>
<dbReference type="PANTHER" id="PTHR47931:SF2">
    <property type="entry name" value="OS01G0228400 PROTEIN"/>
    <property type="match status" value="1"/>
</dbReference>
<organism evidence="4 5">
    <name type="scientific">Rhynchospora pubera</name>
    <dbReference type="NCBI Taxonomy" id="906938"/>
    <lineage>
        <taxon>Eukaryota</taxon>
        <taxon>Viridiplantae</taxon>
        <taxon>Streptophyta</taxon>
        <taxon>Embryophyta</taxon>
        <taxon>Tracheophyta</taxon>
        <taxon>Spermatophyta</taxon>
        <taxon>Magnoliopsida</taxon>
        <taxon>Liliopsida</taxon>
        <taxon>Poales</taxon>
        <taxon>Cyperaceae</taxon>
        <taxon>Cyperoideae</taxon>
        <taxon>Rhynchosporeae</taxon>
        <taxon>Rhynchospora</taxon>
    </lineage>
</organism>
<comment type="caution">
    <text evidence="4">The sequence shown here is derived from an EMBL/GenBank/DDBJ whole genome shotgun (WGS) entry which is preliminary data.</text>
</comment>
<dbReference type="Pfam" id="PF13041">
    <property type="entry name" value="PPR_2"/>
    <property type="match status" value="4"/>
</dbReference>
<reference evidence="4" key="1">
    <citation type="submission" date="2022-08" db="EMBL/GenBank/DDBJ databases">
        <authorList>
            <person name="Marques A."/>
        </authorList>
    </citation>
    <scope>NUCLEOTIDE SEQUENCE</scope>
    <source>
        <strain evidence="4">RhyPub2mFocal</strain>
        <tissue evidence="4">Leaves</tissue>
    </source>
</reference>
<feature type="repeat" description="PPR" evidence="3">
    <location>
        <begin position="429"/>
        <end position="463"/>
    </location>
</feature>
<dbReference type="InterPro" id="IPR002885">
    <property type="entry name" value="PPR_rpt"/>
</dbReference>
<evidence type="ECO:0000313" key="5">
    <source>
        <dbReference type="Proteomes" id="UP001140206"/>
    </source>
</evidence>
<dbReference type="EMBL" id="JAMFTS010000003">
    <property type="protein sequence ID" value="KAJ4781617.1"/>
    <property type="molecule type" value="Genomic_DNA"/>
</dbReference>
<evidence type="ECO:0000256" key="2">
    <source>
        <dbReference type="ARBA" id="ARBA00022946"/>
    </source>
</evidence>
<feature type="repeat" description="PPR" evidence="3">
    <location>
        <begin position="535"/>
        <end position="569"/>
    </location>
</feature>
<sequence>MRAVTKPNTIPTPSLGSLLPASLDPSLSVVSLITSRLSSHQSPSATSPPLDPIAERHLIPFLGPAQVTRILLLSLSHPLSSLFFFHWTLSPPVSLTPSPLHFSLLSLSLSFSRHFSHSLSLLSLFISTHPTSNHLRSLLSASKFCNWDPSVFSLLIKALIKQNRLDDALDTCHRVISLGFSPDVHTFNSLLTPLIKLGSFEECWDLYYKMKRVNVVPNIYTYNMLIHALCEGEDVIKAKKFLEEIEDEDGFSPDVVTYNTILNGYCKKRRLNDAFHLFDVMPLRGIEPKLVSYTILIGGLCRDERLKDARKLFDNMCKRGIDPDCHVYKVLIQGYCKAGRMREARLLLLEMVASGFGLDEFTCELVVESHLNVGKLLSCLNLVALLRRQGNRISFGSYIFLIQALCAERKPHATKDLLKWMVDDGLQPNIKVYNMIINCFCECDYIKEAFGLKEEMETRGITPNLDTCRSLIGCLCRLGRTIEGEALMEEELVKCGVKPDAVVCTKLVKGFCKEGNLTKAESVLRYFVEQFGVHDNQGYNALLRAYCEQFDVGKAFELQDRMAKLGFVANADTCKSIIYGLSKQQ</sequence>
<dbReference type="Pfam" id="PF01535">
    <property type="entry name" value="PPR"/>
    <property type="match status" value="2"/>
</dbReference>
<dbReference type="Gene3D" id="1.25.40.10">
    <property type="entry name" value="Tetratricopeptide repeat domain"/>
    <property type="match status" value="4"/>
</dbReference>
<keyword evidence="5" id="KW-1185">Reference proteome</keyword>
<name>A0AAV8ES39_9POAL</name>
<dbReference type="InterPro" id="IPR011990">
    <property type="entry name" value="TPR-like_helical_dom_sf"/>
</dbReference>
<proteinExistence type="predicted"/>
<dbReference type="Pfam" id="PF12854">
    <property type="entry name" value="PPR_1"/>
    <property type="match status" value="1"/>
</dbReference>
<dbReference type="PROSITE" id="PS51375">
    <property type="entry name" value="PPR"/>
    <property type="match status" value="10"/>
</dbReference>
<evidence type="ECO:0000313" key="4">
    <source>
        <dbReference type="EMBL" id="KAJ4781617.1"/>
    </source>
</evidence>
<accession>A0AAV8ES39</accession>
<feature type="repeat" description="PPR" evidence="3">
    <location>
        <begin position="218"/>
        <end position="253"/>
    </location>
</feature>
<keyword evidence="2" id="KW-0809">Transit peptide</keyword>
<keyword evidence="1" id="KW-0677">Repeat</keyword>
<gene>
    <name evidence="4" type="ORF">LUZ62_065874</name>
</gene>
<dbReference type="AlphaFoldDB" id="A0AAV8ES39"/>
<protein>
    <submittedName>
        <fullName evidence="4">Pentatricopeptide repeat-containing protein</fullName>
    </submittedName>
</protein>
<evidence type="ECO:0000256" key="3">
    <source>
        <dbReference type="PROSITE-ProRule" id="PRU00708"/>
    </source>
</evidence>
<feature type="repeat" description="PPR" evidence="3">
    <location>
        <begin position="394"/>
        <end position="428"/>
    </location>
</feature>
<feature type="repeat" description="PPR" evidence="3">
    <location>
        <begin position="183"/>
        <end position="217"/>
    </location>
</feature>
<feature type="repeat" description="PPR" evidence="3">
    <location>
        <begin position="289"/>
        <end position="323"/>
    </location>
</feature>
<feature type="repeat" description="PPR" evidence="3">
    <location>
        <begin position="254"/>
        <end position="288"/>
    </location>
</feature>